<proteinExistence type="predicted"/>
<dbReference type="InterPro" id="IPR000595">
    <property type="entry name" value="cNMP-bd_dom"/>
</dbReference>
<accession>A0ABS6DYD1</accession>
<feature type="domain" description="Cyclic nucleotide-binding" evidence="1">
    <location>
        <begin position="15"/>
        <end position="137"/>
    </location>
</feature>
<dbReference type="RefSeq" id="WP_216569530.1">
    <property type="nucleotide sequence ID" value="NZ_JAHLOQ010000019.1"/>
</dbReference>
<name>A0ABS6DYD1_9FIRM</name>
<dbReference type="Pfam" id="PF13545">
    <property type="entry name" value="HTH_Crp_2"/>
    <property type="match status" value="1"/>
</dbReference>
<evidence type="ECO:0000259" key="2">
    <source>
        <dbReference type="PROSITE" id="PS51063"/>
    </source>
</evidence>
<dbReference type="Proteomes" id="UP001196301">
    <property type="component" value="Unassembled WGS sequence"/>
</dbReference>
<protein>
    <submittedName>
        <fullName evidence="3">Crp/Fnr family transcriptional regulator</fullName>
    </submittedName>
</protein>
<keyword evidence="4" id="KW-1185">Reference proteome</keyword>
<sequence>MCENKEILLNESLPFFKYLSKQEKDLIYNSSHIEEYHSGELIYSKYQSCTGLVLVANGILRSFMSSLSGKEITLFKLFEKDLCVLSSSCFYQNLSYDINLQAVENSSLVIIDGKPFKELLDTNIDVQKFMFEVTQSKLSEIMGVLEQVVFFSLEHRLSEYLIEQYYLKNSLKIDITHEAIANDLGSSREVISRMLKRFEKDNLVKLNRGCITIINIKDLQAISNKN</sequence>
<reference evidence="3 4" key="1">
    <citation type="submission" date="2021-06" db="EMBL/GenBank/DDBJ databases">
        <authorList>
            <person name="Sun Q."/>
            <person name="Li D."/>
        </authorList>
    </citation>
    <scope>NUCLEOTIDE SEQUENCE [LARGE SCALE GENOMIC DNA]</scope>
    <source>
        <strain evidence="3 4">N19</strain>
    </source>
</reference>
<evidence type="ECO:0000313" key="4">
    <source>
        <dbReference type="Proteomes" id="UP001196301"/>
    </source>
</evidence>
<organism evidence="3 4">
    <name type="scientific">Intestinibacter bartlettii</name>
    <dbReference type="NCBI Taxonomy" id="261299"/>
    <lineage>
        <taxon>Bacteria</taxon>
        <taxon>Bacillati</taxon>
        <taxon>Bacillota</taxon>
        <taxon>Clostridia</taxon>
        <taxon>Peptostreptococcales</taxon>
        <taxon>Peptostreptococcaceae</taxon>
        <taxon>Intestinibacter</taxon>
    </lineage>
</organism>
<dbReference type="SMART" id="SM00419">
    <property type="entry name" value="HTH_CRP"/>
    <property type="match status" value="1"/>
</dbReference>
<dbReference type="PROSITE" id="PS50042">
    <property type="entry name" value="CNMP_BINDING_3"/>
    <property type="match status" value="1"/>
</dbReference>
<evidence type="ECO:0000259" key="1">
    <source>
        <dbReference type="PROSITE" id="PS50042"/>
    </source>
</evidence>
<comment type="caution">
    <text evidence="3">The sequence shown here is derived from an EMBL/GenBank/DDBJ whole genome shotgun (WGS) entry which is preliminary data.</text>
</comment>
<gene>
    <name evidence="3" type="ORF">KQI20_08145</name>
</gene>
<dbReference type="PROSITE" id="PS51063">
    <property type="entry name" value="HTH_CRP_2"/>
    <property type="match status" value="1"/>
</dbReference>
<feature type="domain" description="HTH crp-type" evidence="2">
    <location>
        <begin position="151"/>
        <end position="217"/>
    </location>
</feature>
<dbReference type="Pfam" id="PF00027">
    <property type="entry name" value="cNMP_binding"/>
    <property type="match status" value="1"/>
</dbReference>
<dbReference type="EMBL" id="JAHLOQ010000019">
    <property type="protein sequence ID" value="MBU5336408.1"/>
    <property type="molecule type" value="Genomic_DNA"/>
</dbReference>
<dbReference type="InterPro" id="IPR012318">
    <property type="entry name" value="HTH_CRP"/>
</dbReference>
<evidence type="ECO:0000313" key="3">
    <source>
        <dbReference type="EMBL" id="MBU5336408.1"/>
    </source>
</evidence>